<name>A0A918VYE2_9HYPH</name>
<evidence type="ECO:0000256" key="1">
    <source>
        <dbReference type="ARBA" id="ARBA00010312"/>
    </source>
</evidence>
<keyword evidence="3" id="KW-0408">Iron</keyword>
<keyword evidence="4" id="KW-0411">Iron-sulfur</keyword>
<protein>
    <submittedName>
        <fullName evidence="6">Dimethyl sulfoxide reductase subunit A</fullName>
    </submittedName>
</protein>
<evidence type="ECO:0000313" key="6">
    <source>
        <dbReference type="EMBL" id="GHA35431.1"/>
    </source>
</evidence>
<evidence type="ECO:0000256" key="4">
    <source>
        <dbReference type="ARBA" id="ARBA00023014"/>
    </source>
</evidence>
<dbReference type="PROSITE" id="PS51669">
    <property type="entry name" value="4FE4S_MOW_BIS_MGD"/>
    <property type="match status" value="1"/>
</dbReference>
<dbReference type="CDD" id="cd02766">
    <property type="entry name" value="MopB_3"/>
    <property type="match status" value="1"/>
</dbReference>
<evidence type="ECO:0000256" key="2">
    <source>
        <dbReference type="ARBA" id="ARBA00022723"/>
    </source>
</evidence>
<feature type="domain" description="4Fe-4S Mo/W bis-MGD-type" evidence="5">
    <location>
        <begin position="1"/>
        <end position="40"/>
    </location>
</feature>
<dbReference type="GO" id="GO:0046872">
    <property type="term" value="F:metal ion binding"/>
    <property type="evidence" value="ECO:0007669"/>
    <property type="project" value="UniProtKB-KW"/>
</dbReference>
<dbReference type="Gene3D" id="3.40.50.740">
    <property type="match status" value="1"/>
</dbReference>
<dbReference type="InterPro" id="IPR006657">
    <property type="entry name" value="MoPterin_dinucl-bd_dom"/>
</dbReference>
<reference evidence="6" key="1">
    <citation type="journal article" date="2014" name="Int. J. Syst. Evol. Microbiol.">
        <title>Complete genome sequence of Corynebacterium casei LMG S-19264T (=DSM 44701T), isolated from a smear-ripened cheese.</title>
        <authorList>
            <consortium name="US DOE Joint Genome Institute (JGI-PGF)"/>
            <person name="Walter F."/>
            <person name="Albersmeier A."/>
            <person name="Kalinowski J."/>
            <person name="Ruckert C."/>
        </authorList>
    </citation>
    <scope>NUCLEOTIDE SEQUENCE</scope>
    <source>
        <strain evidence="6">KCTC 32437</strain>
    </source>
</reference>
<dbReference type="AlphaFoldDB" id="A0A918VYE2"/>
<organism evidence="6 7">
    <name type="scientific">Devosia pacifica</name>
    <dbReference type="NCBI Taxonomy" id="1335967"/>
    <lineage>
        <taxon>Bacteria</taxon>
        <taxon>Pseudomonadati</taxon>
        <taxon>Pseudomonadota</taxon>
        <taxon>Alphaproteobacteria</taxon>
        <taxon>Hyphomicrobiales</taxon>
        <taxon>Devosiaceae</taxon>
        <taxon>Devosia</taxon>
    </lineage>
</organism>
<keyword evidence="7" id="KW-1185">Reference proteome</keyword>
<dbReference type="Pfam" id="PF00384">
    <property type="entry name" value="Molybdopterin"/>
    <property type="match status" value="1"/>
</dbReference>
<dbReference type="InterPro" id="IPR006963">
    <property type="entry name" value="Mopterin_OxRdtase_4Fe-4S_dom"/>
</dbReference>
<keyword evidence="2" id="KW-0479">Metal-binding</keyword>
<dbReference type="PANTHER" id="PTHR43742:SF6">
    <property type="entry name" value="OXIDOREDUCTASE YYAE-RELATED"/>
    <property type="match status" value="1"/>
</dbReference>
<proteinExistence type="inferred from homology"/>
<dbReference type="InterPro" id="IPR006656">
    <property type="entry name" value="Mopterin_OxRdtase"/>
</dbReference>
<evidence type="ECO:0000259" key="5">
    <source>
        <dbReference type="PROSITE" id="PS51669"/>
    </source>
</evidence>
<evidence type="ECO:0000313" key="7">
    <source>
        <dbReference type="Proteomes" id="UP000646579"/>
    </source>
</evidence>
<gene>
    <name evidence="6" type="primary">dmsA</name>
    <name evidence="6" type="ORF">GCM10007989_34220</name>
</gene>
<dbReference type="SUPFAM" id="SSF53706">
    <property type="entry name" value="Formate dehydrogenase/DMSO reductase, domains 1-3"/>
    <property type="match status" value="1"/>
</dbReference>
<accession>A0A918VYE2</accession>
<comment type="similarity">
    <text evidence="1">Belongs to the prokaryotic molybdopterin-containing oxidoreductase family.</text>
</comment>
<dbReference type="GO" id="GO:0051536">
    <property type="term" value="F:iron-sulfur cluster binding"/>
    <property type="evidence" value="ECO:0007669"/>
    <property type="project" value="UniProtKB-KW"/>
</dbReference>
<dbReference type="GO" id="GO:0016491">
    <property type="term" value="F:oxidoreductase activity"/>
    <property type="evidence" value="ECO:0007669"/>
    <property type="project" value="InterPro"/>
</dbReference>
<evidence type="ECO:0000256" key="3">
    <source>
        <dbReference type="ARBA" id="ARBA00023004"/>
    </source>
</evidence>
<dbReference type="Pfam" id="PF01568">
    <property type="entry name" value="Molydop_binding"/>
    <property type="match status" value="1"/>
</dbReference>
<dbReference type="InterPro" id="IPR050612">
    <property type="entry name" value="Prok_Mopterin_Oxidored"/>
</dbReference>
<reference evidence="6" key="2">
    <citation type="submission" date="2020-09" db="EMBL/GenBank/DDBJ databases">
        <authorList>
            <person name="Sun Q."/>
            <person name="Kim S."/>
        </authorList>
    </citation>
    <scope>NUCLEOTIDE SEQUENCE</scope>
    <source>
        <strain evidence="6">KCTC 32437</strain>
    </source>
</reference>
<dbReference type="GO" id="GO:0043546">
    <property type="term" value="F:molybdopterin cofactor binding"/>
    <property type="evidence" value="ECO:0007669"/>
    <property type="project" value="InterPro"/>
</dbReference>
<dbReference type="PANTHER" id="PTHR43742">
    <property type="entry name" value="TRIMETHYLAMINE-N-OXIDE REDUCTASE"/>
    <property type="match status" value="1"/>
</dbReference>
<dbReference type="Proteomes" id="UP000646579">
    <property type="component" value="Unassembled WGS sequence"/>
</dbReference>
<sequence>MDLLEDGSIGRVRGAKDDPYTDGVICEKVARYAERVHHKDRLLYPLRRIGAKGSGQWQRIGWDEALDEIASRFRQAEEEAGPEAVWPYYYAGTMGHVHRDGLNRLRHARGYSDQYDTICTGLAWPGYVAGTGLLGGVDPVEMADSDVVVIWGTNAVATQVNVMTHAMRARRRNGAKIVAVDVYENATMQQADMQMLLRPGTDAALALAAMHVMLREGLADRDYMARFTDFSPEFEAHVMTRSPEWAAPITGLSVEAIEAFARLVASPRTYFRLGYGFTRQRNGSFAMHAALCLPAMSGAWQHRGGGALHSNSGTWQLDKSRLTGQHLGKSGRSLDMSQIGAVLAGDEKALKGGPPVKAMIVQNTNPASVAPDQTATRKGLARDDLFLVVHEQFMTETAELADIVLPATMFLEHNDYYTRGGHTRVLLGPKLAEAPGEARSNHEVINAIALRLGLEDEGFRASDQAIVADTLTRSGYGDFDEIAARGYVERARPERDAHFAGGFGWPDGRFRFAPDWPGAAAKMGLIWACDPASLPHFADHYDIIDQLTDAQPFKLVTSPARGFLNSTFNETPGSLRREGEPSVFMHPDDMVELGIEQEDHVEIGNGRGVVTLLVRPMRGMQRKVLVAEGLQPNRAHRGGQGINVLTSAEPAPPFGGVPFHDTAVWVRPIAKRQAAE</sequence>
<dbReference type="EMBL" id="BMZE01000004">
    <property type="protein sequence ID" value="GHA35431.1"/>
    <property type="molecule type" value="Genomic_DNA"/>
</dbReference>
<dbReference type="Gene3D" id="2.40.40.20">
    <property type="match status" value="1"/>
</dbReference>
<dbReference type="InterPro" id="IPR009010">
    <property type="entry name" value="Asp_de-COase-like_dom_sf"/>
</dbReference>
<dbReference type="SUPFAM" id="SSF50692">
    <property type="entry name" value="ADC-like"/>
    <property type="match status" value="1"/>
</dbReference>
<dbReference type="Gene3D" id="3.30.2070.10">
    <property type="entry name" value="Formate dehydrogenase/DMSO reductase"/>
    <property type="match status" value="1"/>
</dbReference>
<dbReference type="Gene3D" id="3.40.228.10">
    <property type="entry name" value="Dimethylsulfoxide Reductase, domain 2"/>
    <property type="match status" value="1"/>
</dbReference>
<comment type="caution">
    <text evidence="6">The sequence shown here is derived from an EMBL/GenBank/DDBJ whole genome shotgun (WGS) entry which is preliminary data.</text>
</comment>